<dbReference type="KEGG" id="spon:HME9304_02136"/>
<keyword evidence="2" id="KW-1185">Reference proteome</keyword>
<name>A0A2Z4LTJ5_9FLAO</name>
<organism evidence="1 2">
    <name type="scientific">Flagellimonas maritima</name>
    <dbReference type="NCBI Taxonomy" id="1383885"/>
    <lineage>
        <taxon>Bacteria</taxon>
        <taxon>Pseudomonadati</taxon>
        <taxon>Bacteroidota</taxon>
        <taxon>Flavobacteriia</taxon>
        <taxon>Flavobacteriales</taxon>
        <taxon>Flavobacteriaceae</taxon>
        <taxon>Flagellimonas</taxon>
    </lineage>
</organism>
<dbReference type="Proteomes" id="UP000248536">
    <property type="component" value="Chromosome"/>
</dbReference>
<protein>
    <submittedName>
        <fullName evidence="1">Uncharacterized protein</fullName>
    </submittedName>
</protein>
<reference evidence="1 2" key="1">
    <citation type="submission" date="2018-06" db="EMBL/GenBank/DDBJ databases">
        <title>Spongiibacterium sp. HME9304 Genome sequencing and assembly.</title>
        <authorList>
            <person name="Kang H."/>
            <person name="Kim H."/>
            <person name="Joh K."/>
        </authorList>
    </citation>
    <scope>NUCLEOTIDE SEQUENCE [LARGE SCALE GENOMIC DNA]</scope>
    <source>
        <strain evidence="1 2">HME9304</strain>
    </source>
</reference>
<evidence type="ECO:0000313" key="2">
    <source>
        <dbReference type="Proteomes" id="UP000248536"/>
    </source>
</evidence>
<sequence>MYFEDFYYKIEPLWNRSFTLEGIEETETYFRDIKQNYTKIEGVVDFSNKEEYSEWEKMLVFTMYQTLTAFGLEKWKKQKAKTLNFDEIPIRLFEEYFKKNLEPEDEFEGNEEYLEQYKGLKAAASK</sequence>
<dbReference type="EMBL" id="CP030104">
    <property type="protein sequence ID" value="AWX45126.1"/>
    <property type="molecule type" value="Genomic_DNA"/>
</dbReference>
<dbReference type="AlphaFoldDB" id="A0A2Z4LTJ5"/>
<dbReference type="RefSeq" id="WP_112378543.1">
    <property type="nucleotide sequence ID" value="NZ_CP030104.1"/>
</dbReference>
<accession>A0A2Z4LTJ5</accession>
<evidence type="ECO:0000313" key="1">
    <source>
        <dbReference type="EMBL" id="AWX45126.1"/>
    </source>
</evidence>
<proteinExistence type="predicted"/>
<gene>
    <name evidence="1" type="ORF">HME9304_02136</name>
</gene>